<organism evidence="1">
    <name type="scientific">marine metagenome</name>
    <dbReference type="NCBI Taxonomy" id="408172"/>
    <lineage>
        <taxon>unclassified sequences</taxon>
        <taxon>metagenomes</taxon>
        <taxon>ecological metagenomes</taxon>
    </lineage>
</organism>
<protein>
    <submittedName>
        <fullName evidence="1">Uncharacterized protein</fullName>
    </submittedName>
</protein>
<dbReference type="EMBL" id="UINC01170698">
    <property type="protein sequence ID" value="SVD74870.1"/>
    <property type="molecule type" value="Genomic_DNA"/>
</dbReference>
<evidence type="ECO:0000313" key="1">
    <source>
        <dbReference type="EMBL" id="SVD74870.1"/>
    </source>
</evidence>
<accession>A0A382XVI4</accession>
<name>A0A382XVI4_9ZZZZ</name>
<dbReference type="AlphaFoldDB" id="A0A382XVI4"/>
<gene>
    <name evidence="1" type="ORF">METZ01_LOCUS427724</name>
</gene>
<sequence length="22" mass="2616">MKRGDFLEIEFSDDTLEEVKLT</sequence>
<feature type="non-terminal residue" evidence="1">
    <location>
        <position position="22"/>
    </location>
</feature>
<reference evidence="1" key="1">
    <citation type="submission" date="2018-05" db="EMBL/GenBank/DDBJ databases">
        <authorList>
            <person name="Lanie J.A."/>
            <person name="Ng W.-L."/>
            <person name="Kazmierczak K.M."/>
            <person name="Andrzejewski T.M."/>
            <person name="Davidsen T.M."/>
            <person name="Wayne K.J."/>
            <person name="Tettelin H."/>
            <person name="Glass J.I."/>
            <person name="Rusch D."/>
            <person name="Podicherti R."/>
            <person name="Tsui H.-C.T."/>
            <person name="Winkler M.E."/>
        </authorList>
    </citation>
    <scope>NUCLEOTIDE SEQUENCE</scope>
</reference>
<proteinExistence type="predicted"/>